<evidence type="ECO:0000256" key="2">
    <source>
        <dbReference type="ARBA" id="ARBA00022734"/>
    </source>
</evidence>
<evidence type="ECO:0000259" key="3">
    <source>
        <dbReference type="PROSITE" id="PS50041"/>
    </source>
</evidence>
<reference evidence="4" key="1">
    <citation type="submission" date="2019-09" db="EMBL/GenBank/DDBJ databases">
        <title>Bird 10,000 Genomes (B10K) Project - Family phase.</title>
        <authorList>
            <person name="Zhang G."/>
        </authorList>
    </citation>
    <scope>NUCLEOTIDE SEQUENCE</scope>
    <source>
        <strain evidence="4">B10K-DU-001-08</strain>
        <tissue evidence="4">Muscle</tissue>
    </source>
</reference>
<dbReference type="Proteomes" id="UP000613066">
    <property type="component" value="Unassembled WGS sequence"/>
</dbReference>
<name>A0A851NGK5_9GALL</name>
<dbReference type="Gene3D" id="3.10.100.10">
    <property type="entry name" value="Mannose-Binding Protein A, subunit A"/>
    <property type="match status" value="1"/>
</dbReference>
<dbReference type="GO" id="GO:0005886">
    <property type="term" value="C:plasma membrane"/>
    <property type="evidence" value="ECO:0007669"/>
    <property type="project" value="TreeGrafter"/>
</dbReference>
<feature type="non-terminal residue" evidence="4">
    <location>
        <position position="1"/>
    </location>
</feature>
<dbReference type="InterPro" id="IPR016187">
    <property type="entry name" value="CTDL_fold"/>
</dbReference>
<dbReference type="Pfam" id="PF00059">
    <property type="entry name" value="Lectin_C"/>
    <property type="match status" value="1"/>
</dbReference>
<sequence>VFQKATTPPCAQHGIETRGMNGMEPCTNSSLLQYFCQSTGNSSAARVFCQFCPKSWQLFGDRCYRLSKKKGTWIRGKKECENQDSQLVVIRNKAEKEHIIEITGGDEQPVWIGLKVSENTWKWVDNSSFNTVLFGFLPIKDKHCGTLTQTTLEDDSCDGEHEWICQKKPLYAVP</sequence>
<comment type="caution">
    <text evidence="4">The sequence shown here is derived from an EMBL/GenBank/DDBJ whole genome shotgun (WGS) entry which is preliminary data.</text>
</comment>
<dbReference type="GO" id="GO:0030246">
    <property type="term" value="F:carbohydrate binding"/>
    <property type="evidence" value="ECO:0007669"/>
    <property type="project" value="UniProtKB-KW"/>
</dbReference>
<dbReference type="InterPro" id="IPR001304">
    <property type="entry name" value="C-type_lectin-like"/>
</dbReference>
<dbReference type="InterPro" id="IPR033992">
    <property type="entry name" value="NKR-like_CTLD"/>
</dbReference>
<dbReference type="EMBL" id="WBMW01000875">
    <property type="protein sequence ID" value="NXC39140.1"/>
    <property type="molecule type" value="Genomic_DNA"/>
</dbReference>
<evidence type="ECO:0000256" key="1">
    <source>
        <dbReference type="ARBA" id="ARBA00004167"/>
    </source>
</evidence>
<gene>
    <name evidence="4" type="primary">Klrb1b</name>
    <name evidence="4" type="ORF">PENPIL_R14941</name>
</gene>
<comment type="subcellular location">
    <subcellularLocation>
        <location evidence="1">Membrane</location>
        <topology evidence="1">Single-pass membrane protein</topology>
    </subcellularLocation>
</comment>
<dbReference type="PROSITE" id="PS50041">
    <property type="entry name" value="C_TYPE_LECTIN_2"/>
    <property type="match status" value="1"/>
</dbReference>
<dbReference type="AlphaFoldDB" id="A0A851NGK5"/>
<evidence type="ECO:0000313" key="5">
    <source>
        <dbReference type="Proteomes" id="UP000613066"/>
    </source>
</evidence>
<keyword evidence="5" id="KW-1185">Reference proteome</keyword>
<proteinExistence type="predicted"/>
<dbReference type="SMART" id="SM00034">
    <property type="entry name" value="CLECT"/>
    <property type="match status" value="1"/>
</dbReference>
<dbReference type="OrthoDB" id="538816at2759"/>
<accession>A0A851NGK5</accession>
<dbReference type="PANTHER" id="PTHR46746:SF3">
    <property type="entry name" value="C-TYPE LECTIN DOMAIN-CONTAINING PROTEIN-RELATED"/>
    <property type="match status" value="1"/>
</dbReference>
<dbReference type="PANTHER" id="PTHR46746">
    <property type="entry name" value="KILLER CELL LECTIN-LIKE RECEPTOR SUBFAMILY F MEMBER 2"/>
    <property type="match status" value="1"/>
</dbReference>
<protein>
    <submittedName>
        <fullName evidence="4">KRBBB protein</fullName>
    </submittedName>
</protein>
<dbReference type="InterPro" id="IPR051379">
    <property type="entry name" value="C-type_Lectin_Receptor_IMM"/>
</dbReference>
<organism evidence="4 5">
    <name type="scientific">Penelope pileata</name>
    <dbReference type="NCBI Taxonomy" id="1118817"/>
    <lineage>
        <taxon>Eukaryota</taxon>
        <taxon>Metazoa</taxon>
        <taxon>Chordata</taxon>
        <taxon>Craniata</taxon>
        <taxon>Vertebrata</taxon>
        <taxon>Euteleostomi</taxon>
        <taxon>Archelosauria</taxon>
        <taxon>Archosauria</taxon>
        <taxon>Dinosauria</taxon>
        <taxon>Saurischia</taxon>
        <taxon>Theropoda</taxon>
        <taxon>Coelurosauria</taxon>
        <taxon>Aves</taxon>
        <taxon>Neognathae</taxon>
        <taxon>Galloanserae</taxon>
        <taxon>Galliformes</taxon>
        <taxon>Cracidae</taxon>
        <taxon>Penelope</taxon>
    </lineage>
</organism>
<dbReference type="SUPFAM" id="SSF56436">
    <property type="entry name" value="C-type lectin-like"/>
    <property type="match status" value="1"/>
</dbReference>
<dbReference type="CDD" id="cd03593">
    <property type="entry name" value="CLECT_NK_receptors_like"/>
    <property type="match status" value="1"/>
</dbReference>
<feature type="domain" description="C-type lectin" evidence="3">
    <location>
        <begin position="59"/>
        <end position="166"/>
    </location>
</feature>
<evidence type="ECO:0000313" key="4">
    <source>
        <dbReference type="EMBL" id="NXC39140.1"/>
    </source>
</evidence>
<feature type="non-terminal residue" evidence="4">
    <location>
        <position position="174"/>
    </location>
</feature>
<dbReference type="InterPro" id="IPR016186">
    <property type="entry name" value="C-type_lectin-like/link_sf"/>
</dbReference>
<keyword evidence="2" id="KW-0430">Lectin</keyword>